<dbReference type="RefSeq" id="WP_138170584.1">
    <property type="nucleotide sequence ID" value="NZ_VAWA01000011.1"/>
</dbReference>
<keyword evidence="2" id="KW-0732">Signal</keyword>
<sequence length="442" mass="47519">MPTGSYPPALRMKQRNIAKTGAALAVSANLVFTAVPAAQSSTAPTAHSAVVGVADDATPDALFPAPGQPNALSSDDDKTATTVHKDEEDLRVATLHADITADPSADEPVAELIASLSTGNHTQARAVAQTVQMNDPDVLVLTGVTYDDEHHIAELLREYFAAGQHSESGLDYPYFFTAETNSGRESGVDLDGDGIIGGAGDAVGYGEYPGQYGMIVFSKYPVVDEEVRTFQDFLWRDLPESAMVQGQHFSLKSSVLRLNETSMWDVPVEVDGETIHLISSALAAPAEHADTERGDDMRQVLADYVEGRAWYLYDDEGETGHPAPGTRFVVAGAPSASADEPENLEVLLDSPMLRDTQPEAVTEVPEDQHPAAAWATDLVDTRHVADNEGQRASFVLPSRSLQISNSGVFWPAEGEFGYEVVDPDSSYSLQDRLVWVDLTISD</sequence>
<keyword evidence="4" id="KW-0540">Nuclease</keyword>
<feature type="signal peptide" evidence="2">
    <location>
        <begin position="1"/>
        <end position="37"/>
    </location>
</feature>
<gene>
    <name evidence="4" type="ORF">FEF27_09305</name>
</gene>
<evidence type="ECO:0000313" key="4">
    <source>
        <dbReference type="EMBL" id="TLP74339.1"/>
    </source>
</evidence>
<proteinExistence type="predicted"/>
<dbReference type="EMBL" id="VAWA01000011">
    <property type="protein sequence ID" value="TLP74339.1"/>
    <property type="molecule type" value="Genomic_DNA"/>
</dbReference>
<evidence type="ECO:0000256" key="1">
    <source>
        <dbReference type="SAM" id="MobiDB-lite"/>
    </source>
</evidence>
<comment type="caution">
    <text evidence="4">The sequence shown here is derived from an EMBL/GenBank/DDBJ whole genome shotgun (WGS) entry which is preliminary data.</text>
</comment>
<keyword evidence="4" id="KW-0378">Hydrolase</keyword>
<evidence type="ECO:0000259" key="3">
    <source>
        <dbReference type="Pfam" id="PF03372"/>
    </source>
</evidence>
<dbReference type="Pfam" id="PF03372">
    <property type="entry name" value="Exo_endo_phos"/>
    <property type="match status" value="1"/>
</dbReference>
<dbReference type="GO" id="GO:0004519">
    <property type="term" value="F:endonuclease activity"/>
    <property type="evidence" value="ECO:0007669"/>
    <property type="project" value="UniProtKB-KW"/>
</dbReference>
<keyword evidence="4" id="KW-0269">Exonuclease</keyword>
<dbReference type="OrthoDB" id="292013at2"/>
<dbReference type="GO" id="GO:0004527">
    <property type="term" value="F:exonuclease activity"/>
    <property type="evidence" value="ECO:0007669"/>
    <property type="project" value="UniProtKB-KW"/>
</dbReference>
<dbReference type="Proteomes" id="UP000306544">
    <property type="component" value="Unassembled WGS sequence"/>
</dbReference>
<evidence type="ECO:0000313" key="5">
    <source>
        <dbReference type="Proteomes" id="UP000306544"/>
    </source>
</evidence>
<organism evidence="4 5">
    <name type="scientific">Nesterenkonia sphaerica</name>
    <dbReference type="NCBI Taxonomy" id="1804988"/>
    <lineage>
        <taxon>Bacteria</taxon>
        <taxon>Bacillati</taxon>
        <taxon>Actinomycetota</taxon>
        <taxon>Actinomycetes</taxon>
        <taxon>Micrococcales</taxon>
        <taxon>Micrococcaceae</taxon>
        <taxon>Nesterenkonia</taxon>
    </lineage>
</organism>
<dbReference type="InterPro" id="IPR036691">
    <property type="entry name" value="Endo/exonu/phosph_ase_sf"/>
</dbReference>
<dbReference type="Gene3D" id="3.60.10.10">
    <property type="entry name" value="Endonuclease/exonuclease/phosphatase"/>
    <property type="match status" value="1"/>
</dbReference>
<reference evidence="4 5" key="1">
    <citation type="submission" date="2019-05" db="EMBL/GenBank/DDBJ databases">
        <title>Nesterenkonia sp. GY239, isolated from the Southern Atlantic Ocean.</title>
        <authorList>
            <person name="Zhang G."/>
        </authorList>
    </citation>
    <scope>NUCLEOTIDE SEQUENCE [LARGE SCALE GENOMIC DNA]</scope>
    <source>
        <strain evidence="4 5">GY239</strain>
    </source>
</reference>
<accession>A0A5R9A6J3</accession>
<feature type="region of interest" description="Disordered" evidence="1">
    <location>
        <begin position="60"/>
        <end position="79"/>
    </location>
</feature>
<dbReference type="InterPro" id="IPR005135">
    <property type="entry name" value="Endo/exonuclease/phosphatase"/>
</dbReference>
<dbReference type="AlphaFoldDB" id="A0A5R9A6J3"/>
<dbReference type="SUPFAM" id="SSF56219">
    <property type="entry name" value="DNase I-like"/>
    <property type="match status" value="1"/>
</dbReference>
<protein>
    <submittedName>
        <fullName evidence="4">Endonuclease/exonuclease/phosphatase family protein</fullName>
    </submittedName>
</protein>
<feature type="domain" description="Endonuclease/exonuclease/phosphatase" evidence="3">
    <location>
        <begin position="118"/>
        <end position="299"/>
    </location>
</feature>
<evidence type="ECO:0000256" key="2">
    <source>
        <dbReference type="SAM" id="SignalP"/>
    </source>
</evidence>
<name>A0A5R9A6J3_9MICC</name>
<keyword evidence="4" id="KW-0255">Endonuclease</keyword>
<keyword evidence="5" id="KW-1185">Reference proteome</keyword>
<feature type="chain" id="PRO_5039257489" evidence="2">
    <location>
        <begin position="38"/>
        <end position="442"/>
    </location>
</feature>